<dbReference type="Proteomes" id="UP001275084">
    <property type="component" value="Unassembled WGS sequence"/>
</dbReference>
<sequence length="322" mass="36688">MISFSSRLWSLQFYPFFVILLFALVCSFTHYFPHTAALWILQGLSVGLASMAPSPSQAVASSPLFVGNPPGHRSVDGLGRSDAGHGERTRPRHHTLETGAGVDALGQPLSNFHVSPQHHVSSQHQDTTFTGDDPLHSITGVGMGPDADLRRMRRRGRQHDKSETPRLACPYYKMNPQRYHDCSGYVLRRVKDIKQHIYRRHMKPDIYCVRCYRPFSTEECKVKHSRGARACKVRDDPHAECISDRQRKNLHQYLSRGKPVEDQWIDMWKIIFPGRSPPRSVYLDNQQHGRAQLLRRLWSAQGPEIISQVVRDTSSQTIAYPG</sequence>
<evidence type="ECO:0008006" key="5">
    <source>
        <dbReference type="Google" id="ProtNLM"/>
    </source>
</evidence>
<reference evidence="3" key="2">
    <citation type="submission" date="2023-06" db="EMBL/GenBank/DDBJ databases">
        <authorList>
            <consortium name="Lawrence Berkeley National Laboratory"/>
            <person name="Haridas S."/>
            <person name="Hensen N."/>
            <person name="Bonometti L."/>
            <person name="Westerberg I."/>
            <person name="Brannstrom I.O."/>
            <person name="Guillou S."/>
            <person name="Cros-Aarteil S."/>
            <person name="Calhoun S."/>
            <person name="Kuo A."/>
            <person name="Mondo S."/>
            <person name="Pangilinan J."/>
            <person name="Riley R."/>
            <person name="Labutti K."/>
            <person name="Andreopoulos B."/>
            <person name="Lipzen A."/>
            <person name="Chen C."/>
            <person name="Yanf M."/>
            <person name="Daum C."/>
            <person name="Ng V."/>
            <person name="Clum A."/>
            <person name="Steindorff A."/>
            <person name="Ohm R."/>
            <person name="Martin F."/>
            <person name="Silar P."/>
            <person name="Natvig D."/>
            <person name="Lalanne C."/>
            <person name="Gautier V."/>
            <person name="Ament-Velasquez S.L."/>
            <person name="Kruys A."/>
            <person name="Hutchinson M.I."/>
            <person name="Powell A.J."/>
            <person name="Barry K."/>
            <person name="Miller A.N."/>
            <person name="Grigoriev I.V."/>
            <person name="Debuchy R."/>
            <person name="Gladieux P."/>
            <person name="Thoren M.H."/>
            <person name="Johannesson H."/>
        </authorList>
    </citation>
    <scope>NUCLEOTIDE SEQUENCE</scope>
    <source>
        <strain evidence="3">CBS 955.72</strain>
    </source>
</reference>
<feature type="transmembrane region" description="Helical" evidence="2">
    <location>
        <begin position="12"/>
        <end position="32"/>
    </location>
</feature>
<gene>
    <name evidence="3" type="ORF">B0T25DRAFT_320820</name>
</gene>
<name>A0AAJ0H9F1_9PEZI</name>
<reference evidence="3" key="1">
    <citation type="journal article" date="2023" name="Mol. Phylogenet. Evol.">
        <title>Genome-scale phylogeny and comparative genomics of the fungal order Sordariales.</title>
        <authorList>
            <person name="Hensen N."/>
            <person name="Bonometti L."/>
            <person name="Westerberg I."/>
            <person name="Brannstrom I.O."/>
            <person name="Guillou S."/>
            <person name="Cros-Aarteil S."/>
            <person name="Calhoun S."/>
            <person name="Haridas S."/>
            <person name="Kuo A."/>
            <person name="Mondo S."/>
            <person name="Pangilinan J."/>
            <person name="Riley R."/>
            <person name="LaButti K."/>
            <person name="Andreopoulos B."/>
            <person name="Lipzen A."/>
            <person name="Chen C."/>
            <person name="Yan M."/>
            <person name="Daum C."/>
            <person name="Ng V."/>
            <person name="Clum A."/>
            <person name="Steindorff A."/>
            <person name="Ohm R.A."/>
            <person name="Martin F."/>
            <person name="Silar P."/>
            <person name="Natvig D.O."/>
            <person name="Lalanne C."/>
            <person name="Gautier V."/>
            <person name="Ament-Velasquez S.L."/>
            <person name="Kruys A."/>
            <person name="Hutchinson M.I."/>
            <person name="Powell A.J."/>
            <person name="Barry K."/>
            <person name="Miller A.N."/>
            <person name="Grigoriev I.V."/>
            <person name="Debuchy R."/>
            <person name="Gladieux P."/>
            <person name="Hiltunen Thoren M."/>
            <person name="Johannesson H."/>
        </authorList>
    </citation>
    <scope>NUCLEOTIDE SEQUENCE</scope>
    <source>
        <strain evidence="3">CBS 955.72</strain>
    </source>
</reference>
<dbReference type="PANTHER" id="PTHR38166">
    <property type="entry name" value="C2H2-TYPE DOMAIN-CONTAINING PROTEIN-RELATED"/>
    <property type="match status" value="1"/>
</dbReference>
<keyword evidence="2" id="KW-0812">Transmembrane</keyword>
<comment type="caution">
    <text evidence="3">The sequence shown here is derived from an EMBL/GenBank/DDBJ whole genome shotgun (WGS) entry which is preliminary data.</text>
</comment>
<evidence type="ECO:0000256" key="2">
    <source>
        <dbReference type="SAM" id="Phobius"/>
    </source>
</evidence>
<keyword evidence="2" id="KW-0472">Membrane</keyword>
<feature type="region of interest" description="Disordered" evidence="1">
    <location>
        <begin position="70"/>
        <end position="94"/>
    </location>
</feature>
<evidence type="ECO:0000313" key="4">
    <source>
        <dbReference type="Proteomes" id="UP001275084"/>
    </source>
</evidence>
<proteinExistence type="predicted"/>
<feature type="region of interest" description="Disordered" evidence="1">
    <location>
        <begin position="123"/>
        <end position="147"/>
    </location>
</feature>
<accession>A0AAJ0H9F1</accession>
<organism evidence="3 4">
    <name type="scientific">Lasiosphaeria hispida</name>
    <dbReference type="NCBI Taxonomy" id="260671"/>
    <lineage>
        <taxon>Eukaryota</taxon>
        <taxon>Fungi</taxon>
        <taxon>Dikarya</taxon>
        <taxon>Ascomycota</taxon>
        <taxon>Pezizomycotina</taxon>
        <taxon>Sordariomycetes</taxon>
        <taxon>Sordariomycetidae</taxon>
        <taxon>Sordariales</taxon>
        <taxon>Lasiosphaeriaceae</taxon>
        <taxon>Lasiosphaeria</taxon>
    </lineage>
</organism>
<evidence type="ECO:0000256" key="1">
    <source>
        <dbReference type="SAM" id="MobiDB-lite"/>
    </source>
</evidence>
<evidence type="ECO:0000313" key="3">
    <source>
        <dbReference type="EMBL" id="KAK3344211.1"/>
    </source>
</evidence>
<protein>
    <recommendedName>
        <fullName evidence="5">C2H2-type domain-containing protein</fullName>
    </recommendedName>
</protein>
<dbReference type="EMBL" id="JAUIQD010000007">
    <property type="protein sequence ID" value="KAK3344211.1"/>
    <property type="molecule type" value="Genomic_DNA"/>
</dbReference>
<dbReference type="AlphaFoldDB" id="A0AAJ0H9F1"/>
<dbReference type="PANTHER" id="PTHR38166:SF1">
    <property type="entry name" value="C2H2-TYPE DOMAIN-CONTAINING PROTEIN"/>
    <property type="match status" value="1"/>
</dbReference>
<keyword evidence="2" id="KW-1133">Transmembrane helix</keyword>
<keyword evidence="4" id="KW-1185">Reference proteome</keyword>